<accession>A0ABZ1AZS9</accession>
<dbReference type="Proteomes" id="UP001324287">
    <property type="component" value="Chromosome"/>
</dbReference>
<protein>
    <submittedName>
        <fullName evidence="2">Uncharacterized protein</fullName>
    </submittedName>
</protein>
<gene>
    <name evidence="2" type="ORF">U6N30_20095</name>
</gene>
<feature type="transmembrane region" description="Helical" evidence="1">
    <location>
        <begin position="51"/>
        <end position="72"/>
    </location>
</feature>
<evidence type="ECO:0000256" key="1">
    <source>
        <dbReference type="SAM" id="Phobius"/>
    </source>
</evidence>
<reference evidence="2 3" key="1">
    <citation type="submission" date="2023-12" db="EMBL/GenBank/DDBJ databases">
        <title>Blastococcus brunescens sp. nov., an actonobacterium isolated from sandstone collected in sahara desert.</title>
        <authorList>
            <person name="Gtari M."/>
            <person name="Ghodhbane F."/>
        </authorList>
    </citation>
    <scope>NUCLEOTIDE SEQUENCE [LARGE SCALE GENOMIC DNA]</scope>
    <source>
        <strain evidence="2 3">BMG 8361</strain>
    </source>
</reference>
<keyword evidence="1" id="KW-0812">Transmembrane</keyword>
<proteinExistence type="predicted"/>
<evidence type="ECO:0000313" key="2">
    <source>
        <dbReference type="EMBL" id="WRL62320.1"/>
    </source>
</evidence>
<dbReference type="RefSeq" id="WP_324273675.1">
    <property type="nucleotide sequence ID" value="NZ_CP141261.1"/>
</dbReference>
<sequence>MASATGILTSSTESMDPQVARRTWPRWIGLGVLMVVVAVTAVLWDDAGARLVLGTAGLFLVVRGALLLRGAGSGA</sequence>
<dbReference type="EMBL" id="CP141261">
    <property type="protein sequence ID" value="WRL62320.1"/>
    <property type="molecule type" value="Genomic_DNA"/>
</dbReference>
<evidence type="ECO:0000313" key="3">
    <source>
        <dbReference type="Proteomes" id="UP001324287"/>
    </source>
</evidence>
<feature type="transmembrane region" description="Helical" evidence="1">
    <location>
        <begin position="24"/>
        <end position="44"/>
    </location>
</feature>
<keyword evidence="1" id="KW-1133">Transmembrane helix</keyword>
<name>A0ABZ1AZS9_9ACTN</name>
<organism evidence="2 3">
    <name type="scientific">Blastococcus brunescens</name>
    <dbReference type="NCBI Taxonomy" id="1564165"/>
    <lineage>
        <taxon>Bacteria</taxon>
        <taxon>Bacillati</taxon>
        <taxon>Actinomycetota</taxon>
        <taxon>Actinomycetes</taxon>
        <taxon>Geodermatophilales</taxon>
        <taxon>Geodermatophilaceae</taxon>
        <taxon>Blastococcus</taxon>
    </lineage>
</organism>
<keyword evidence="3" id="KW-1185">Reference proteome</keyword>
<keyword evidence="1" id="KW-0472">Membrane</keyword>